<dbReference type="HOGENOM" id="CLU_2197866_0_0_1"/>
<dbReference type="RefSeq" id="XP_007395207.1">
    <property type="nucleotide sequence ID" value="XM_007395145.1"/>
</dbReference>
<sequence length="108" mass="12291">MDPDCTALKIWNAVHELVVLLSPDGHVANVLFHIRAPLVMIGRKEEPPESLGFDWATLDQRALALHTTVFSVWVPGKLYDKYEPFVRDHMPLTQSSGRLELGRWSENI</sequence>
<name>K5WDQ5_PHACS</name>
<proteinExistence type="predicted"/>
<dbReference type="GeneID" id="18916234"/>
<dbReference type="Proteomes" id="UP000008370">
    <property type="component" value="Unassembled WGS sequence"/>
</dbReference>
<gene>
    <name evidence="1" type="ORF">PHACADRAFT_255128</name>
</gene>
<protein>
    <submittedName>
        <fullName evidence="1">Uncharacterized protein</fullName>
    </submittedName>
</protein>
<feature type="non-terminal residue" evidence="1">
    <location>
        <position position="1"/>
    </location>
</feature>
<evidence type="ECO:0000313" key="1">
    <source>
        <dbReference type="EMBL" id="EKM57400.1"/>
    </source>
</evidence>
<dbReference type="InParanoid" id="K5WDQ5"/>
<dbReference type="AlphaFoldDB" id="K5WDQ5"/>
<keyword evidence="2" id="KW-1185">Reference proteome</keyword>
<dbReference type="EMBL" id="JH930471">
    <property type="protein sequence ID" value="EKM57400.1"/>
    <property type="molecule type" value="Genomic_DNA"/>
</dbReference>
<dbReference type="KEGG" id="pco:PHACADRAFT_255128"/>
<reference evidence="1 2" key="1">
    <citation type="journal article" date="2012" name="BMC Genomics">
        <title>Comparative genomics of the white-rot fungi, Phanerochaete carnosa and P. chrysosporium, to elucidate the genetic basis of the distinct wood types they colonize.</title>
        <authorList>
            <person name="Suzuki H."/>
            <person name="MacDonald J."/>
            <person name="Syed K."/>
            <person name="Salamov A."/>
            <person name="Hori C."/>
            <person name="Aerts A."/>
            <person name="Henrissat B."/>
            <person name="Wiebenga A."/>
            <person name="vanKuyk P.A."/>
            <person name="Barry K."/>
            <person name="Lindquist E."/>
            <person name="LaButti K."/>
            <person name="Lapidus A."/>
            <person name="Lucas S."/>
            <person name="Coutinho P."/>
            <person name="Gong Y."/>
            <person name="Samejima M."/>
            <person name="Mahadevan R."/>
            <person name="Abou-Zaid M."/>
            <person name="de Vries R.P."/>
            <person name="Igarashi K."/>
            <person name="Yadav J.S."/>
            <person name="Grigoriev I.V."/>
            <person name="Master E.R."/>
        </authorList>
    </citation>
    <scope>NUCLEOTIDE SEQUENCE [LARGE SCALE GENOMIC DNA]</scope>
    <source>
        <strain evidence="1 2">HHB-10118-sp</strain>
    </source>
</reference>
<evidence type="ECO:0000313" key="2">
    <source>
        <dbReference type="Proteomes" id="UP000008370"/>
    </source>
</evidence>
<organism evidence="1 2">
    <name type="scientific">Phanerochaete carnosa (strain HHB-10118-sp)</name>
    <name type="common">White-rot fungus</name>
    <name type="synonym">Peniophora carnosa</name>
    <dbReference type="NCBI Taxonomy" id="650164"/>
    <lineage>
        <taxon>Eukaryota</taxon>
        <taxon>Fungi</taxon>
        <taxon>Dikarya</taxon>
        <taxon>Basidiomycota</taxon>
        <taxon>Agaricomycotina</taxon>
        <taxon>Agaricomycetes</taxon>
        <taxon>Polyporales</taxon>
        <taxon>Phanerochaetaceae</taxon>
        <taxon>Phanerochaete</taxon>
    </lineage>
</organism>
<accession>K5WDQ5</accession>